<dbReference type="Proteomes" id="UP000789920">
    <property type="component" value="Unassembled WGS sequence"/>
</dbReference>
<proteinExistence type="predicted"/>
<evidence type="ECO:0000313" key="1">
    <source>
        <dbReference type="EMBL" id="CAG8836708.1"/>
    </source>
</evidence>
<organism evidence="1 2">
    <name type="scientific">Racocetra persica</name>
    <dbReference type="NCBI Taxonomy" id="160502"/>
    <lineage>
        <taxon>Eukaryota</taxon>
        <taxon>Fungi</taxon>
        <taxon>Fungi incertae sedis</taxon>
        <taxon>Mucoromycota</taxon>
        <taxon>Glomeromycotina</taxon>
        <taxon>Glomeromycetes</taxon>
        <taxon>Diversisporales</taxon>
        <taxon>Gigasporaceae</taxon>
        <taxon>Racocetra</taxon>
    </lineage>
</organism>
<gene>
    <name evidence="1" type="ORF">RPERSI_LOCUS30029</name>
</gene>
<feature type="non-terminal residue" evidence="1">
    <location>
        <position position="1"/>
    </location>
</feature>
<protein>
    <submittedName>
        <fullName evidence="1">944_t:CDS:1</fullName>
    </submittedName>
</protein>
<comment type="caution">
    <text evidence="1">The sequence shown here is derived from an EMBL/GenBank/DDBJ whole genome shotgun (WGS) entry which is preliminary data.</text>
</comment>
<dbReference type="EMBL" id="CAJVQC010115523">
    <property type="protein sequence ID" value="CAG8836708.1"/>
    <property type="molecule type" value="Genomic_DNA"/>
</dbReference>
<reference evidence="1" key="1">
    <citation type="submission" date="2021-06" db="EMBL/GenBank/DDBJ databases">
        <authorList>
            <person name="Kallberg Y."/>
            <person name="Tangrot J."/>
            <person name="Rosling A."/>
        </authorList>
    </citation>
    <scope>NUCLEOTIDE SEQUENCE</scope>
    <source>
        <strain evidence="1">MA461A</strain>
    </source>
</reference>
<accession>A0ACA9SFR7</accession>
<sequence length="46" mass="5490">YWCYIENARNLEIKILNPYDSRECYHNESVLPSVDLPADVIFQKTE</sequence>
<name>A0ACA9SFR7_9GLOM</name>
<evidence type="ECO:0000313" key="2">
    <source>
        <dbReference type="Proteomes" id="UP000789920"/>
    </source>
</evidence>
<keyword evidence="2" id="KW-1185">Reference proteome</keyword>
<feature type="non-terminal residue" evidence="1">
    <location>
        <position position="46"/>
    </location>
</feature>